<sequence length="109" mass="12744">MDRSYQVRVGNLDRRARRRVVANVPSQQTHVFGSRFIQRAGDSKERVKCGGMWARSAITPSLEWRSYTHPNNIRPLHFSIWRFCITDFNTRSTVHHTPPVDPVSQERLL</sequence>
<comment type="caution">
    <text evidence="1">The sequence shown here is derived from an EMBL/GenBank/DDBJ whole genome shotgun (WGS) entry which is preliminary data.</text>
</comment>
<reference evidence="2" key="1">
    <citation type="journal article" date="2014" name="Genome Announc.">
        <title>Draft genome sequence of the plant-pathogenic soil fungus Rhizoctonia solani anastomosis group 3 strain Rhs1AP.</title>
        <authorList>
            <person name="Cubeta M.A."/>
            <person name="Thomas E."/>
            <person name="Dean R.A."/>
            <person name="Jabaji S."/>
            <person name="Neate S.M."/>
            <person name="Tavantzis S."/>
            <person name="Toda T."/>
            <person name="Vilgalys R."/>
            <person name="Bharathan N."/>
            <person name="Fedorova-Abrams N."/>
            <person name="Pakala S.B."/>
            <person name="Pakala S.M."/>
            <person name="Zafar N."/>
            <person name="Joardar V."/>
            <person name="Losada L."/>
            <person name="Nierman W.C."/>
        </authorList>
    </citation>
    <scope>NUCLEOTIDE SEQUENCE [LARGE SCALE GENOMIC DNA]</scope>
    <source>
        <strain evidence="2">AG-3</strain>
    </source>
</reference>
<accession>X8J182</accession>
<gene>
    <name evidence="1" type="ORF">RSOL_134890</name>
</gene>
<dbReference type="AlphaFoldDB" id="X8J182"/>
<name>X8J182_9AGAM</name>
<dbReference type="EMBL" id="JATN01000322">
    <property type="protein sequence ID" value="EUC55770.1"/>
    <property type="molecule type" value="Genomic_DNA"/>
</dbReference>
<evidence type="ECO:0000313" key="2">
    <source>
        <dbReference type="Proteomes" id="UP000030108"/>
    </source>
</evidence>
<proteinExistence type="predicted"/>
<evidence type="ECO:0000313" key="1">
    <source>
        <dbReference type="EMBL" id="EUC55770.1"/>
    </source>
</evidence>
<dbReference type="Proteomes" id="UP000030108">
    <property type="component" value="Unassembled WGS sequence"/>
</dbReference>
<organism evidence="1 2">
    <name type="scientific">Rhizoctonia solani AG-3 Rhs1AP</name>
    <dbReference type="NCBI Taxonomy" id="1086054"/>
    <lineage>
        <taxon>Eukaryota</taxon>
        <taxon>Fungi</taxon>
        <taxon>Dikarya</taxon>
        <taxon>Basidiomycota</taxon>
        <taxon>Agaricomycotina</taxon>
        <taxon>Agaricomycetes</taxon>
        <taxon>Cantharellales</taxon>
        <taxon>Ceratobasidiaceae</taxon>
        <taxon>Rhizoctonia</taxon>
    </lineage>
</organism>
<protein>
    <submittedName>
        <fullName evidence="1">Uncharacterized protein</fullName>
    </submittedName>
</protein>